<name>A0A455T9Z2_9GAMM</name>
<evidence type="ECO:0000256" key="9">
    <source>
        <dbReference type="HAMAP-Rule" id="MF_00020"/>
    </source>
</evidence>
<gene>
    <name evidence="9 11" type="primary">ackA</name>
    <name evidence="11" type="ORF">BUCNMO_141</name>
</gene>
<dbReference type="PROSITE" id="PS01076">
    <property type="entry name" value="ACETATE_KINASE_2"/>
    <property type="match status" value="1"/>
</dbReference>
<proteinExistence type="inferred from homology"/>
<dbReference type="EC" id="2.7.2.1" evidence="9"/>
<dbReference type="AlphaFoldDB" id="A0A455T9Z2"/>
<keyword evidence="6 9" id="KW-0418">Kinase</keyword>
<dbReference type="SUPFAM" id="SSF53067">
    <property type="entry name" value="Actin-like ATPase domain"/>
    <property type="match status" value="2"/>
</dbReference>
<evidence type="ECO:0000256" key="3">
    <source>
        <dbReference type="ARBA" id="ARBA00022679"/>
    </source>
</evidence>
<dbReference type="Proteomes" id="UP000317544">
    <property type="component" value="Chromosome"/>
</dbReference>
<comment type="subcellular location">
    <subcellularLocation>
        <location evidence="9">Cytoplasm</location>
    </subcellularLocation>
</comment>
<evidence type="ECO:0000313" key="12">
    <source>
        <dbReference type="Proteomes" id="UP000317544"/>
    </source>
</evidence>
<dbReference type="GO" id="GO:0000287">
    <property type="term" value="F:magnesium ion binding"/>
    <property type="evidence" value="ECO:0007669"/>
    <property type="project" value="UniProtKB-UniRule"/>
</dbReference>
<dbReference type="InterPro" id="IPR004372">
    <property type="entry name" value="Ac/propionate_kinase"/>
</dbReference>
<dbReference type="PROSITE" id="PS01075">
    <property type="entry name" value="ACETATE_KINASE_1"/>
    <property type="match status" value="1"/>
</dbReference>
<keyword evidence="5 9" id="KW-0547">Nucleotide-binding</keyword>
<evidence type="ECO:0000256" key="4">
    <source>
        <dbReference type="ARBA" id="ARBA00022723"/>
    </source>
</evidence>
<feature type="binding site" evidence="9">
    <location>
        <begin position="341"/>
        <end position="345"/>
    </location>
    <ligand>
        <name>ATP</name>
        <dbReference type="ChEBI" id="CHEBI:30616"/>
    </ligand>
</feature>
<evidence type="ECO:0000256" key="8">
    <source>
        <dbReference type="ARBA" id="ARBA00022842"/>
    </source>
</evidence>
<comment type="pathway">
    <text evidence="9">Metabolic intermediate biosynthesis; acetyl-CoA biosynthesis; acetyl-CoA from acetate: step 1/2.</text>
</comment>
<evidence type="ECO:0000256" key="1">
    <source>
        <dbReference type="ARBA" id="ARBA00008748"/>
    </source>
</evidence>
<dbReference type="NCBIfam" id="TIGR00016">
    <property type="entry name" value="ackA"/>
    <property type="match status" value="1"/>
</dbReference>
<dbReference type="GO" id="GO:0005524">
    <property type="term" value="F:ATP binding"/>
    <property type="evidence" value="ECO:0007669"/>
    <property type="project" value="UniProtKB-KW"/>
</dbReference>
<dbReference type="EMBL" id="AP019379">
    <property type="protein sequence ID" value="BBI01156.1"/>
    <property type="molecule type" value="Genomic_DNA"/>
</dbReference>
<dbReference type="PANTHER" id="PTHR21060">
    <property type="entry name" value="ACETATE KINASE"/>
    <property type="match status" value="1"/>
</dbReference>
<dbReference type="Pfam" id="PF00871">
    <property type="entry name" value="Acetate_kinase"/>
    <property type="match status" value="1"/>
</dbReference>
<dbReference type="Gene3D" id="3.30.420.40">
    <property type="match status" value="2"/>
</dbReference>
<feature type="binding site" evidence="9">
    <location>
        <position position="24"/>
    </location>
    <ligand>
        <name>ATP</name>
        <dbReference type="ChEBI" id="CHEBI:30616"/>
    </ligand>
</feature>
<dbReference type="GO" id="GO:0006085">
    <property type="term" value="P:acetyl-CoA biosynthetic process"/>
    <property type="evidence" value="ECO:0007669"/>
    <property type="project" value="UniProtKB-UniRule"/>
</dbReference>
<dbReference type="InterPro" id="IPR000890">
    <property type="entry name" value="Aliphatic_acid_kin_short-chain"/>
</dbReference>
<evidence type="ECO:0000256" key="6">
    <source>
        <dbReference type="ARBA" id="ARBA00022777"/>
    </source>
</evidence>
<dbReference type="UniPathway" id="UPA00340">
    <property type="reaction ID" value="UER00458"/>
</dbReference>
<protein>
    <recommendedName>
        <fullName evidence="9">Acetate kinase</fullName>
        <ecNumber evidence="9">2.7.2.1</ecNumber>
    </recommendedName>
    <alternativeName>
        <fullName evidence="9">Acetokinase</fullName>
    </alternativeName>
</protein>
<dbReference type="InterPro" id="IPR023865">
    <property type="entry name" value="Aliphatic_acid_kinase_CS"/>
</dbReference>
<sequence length="411" mass="46442">MNLENDNMSKKFVLVLNCGSSSIKFSILNVEDGIKYLYGSSYMLYTNNFKIKWNICGTQYTKQFNKEMSYSDMIDYILKDILLKVSSTILRKIIGIGHRVVHGGDELKNSVIVDQYVINCIKKLSYLAPLHNYNSYLGIKHSIRLLSDISSKNIAVFDTAFHQTIPEEAYLYAIPYEFYTKHKIRRYGAHGISHNYITYETSKILNKSINSLNIISCHLGNGSSIAAIKNGKCIDTSMGFTPLEGLVMGTRSGDLDPSIIFFMNRQLQFGMDKISNILNKKSGLLGLNEKSSDCRYAVNNYSTDNASKRSIDVFCYKLSKYIGSYATLMDNRLDALIFTGGIGENSYFVRQLTVKNLSCIGLYLDERLNSLKSITSNFYYINQVNTIPIIVIQANEDLAIAKEVVTLINKI</sequence>
<evidence type="ECO:0000256" key="7">
    <source>
        <dbReference type="ARBA" id="ARBA00022840"/>
    </source>
</evidence>
<feature type="binding site" evidence="9">
    <location>
        <position position="396"/>
    </location>
    <ligand>
        <name>Mg(2+)</name>
        <dbReference type="ChEBI" id="CHEBI:18420"/>
    </ligand>
</feature>
<comment type="similarity">
    <text evidence="1 9 10">Belongs to the acetokinase family.</text>
</comment>
<comment type="function">
    <text evidence="9">Catalyzes the formation of acetyl phosphate from acetate and ATP. Can also catalyze the reverse reaction.</text>
</comment>
<feature type="active site" description="Proton donor/acceptor" evidence="9">
    <location>
        <position position="158"/>
    </location>
</feature>
<keyword evidence="7 9" id="KW-0067">ATP-binding</keyword>
<keyword evidence="8 9" id="KW-0460">Magnesium</keyword>
<feature type="site" description="Transition state stabilizer" evidence="9">
    <location>
        <position position="251"/>
    </location>
</feature>
<dbReference type="PRINTS" id="PR00471">
    <property type="entry name" value="ACETATEKNASE"/>
</dbReference>
<dbReference type="PANTHER" id="PTHR21060:SF21">
    <property type="entry name" value="ACETATE KINASE"/>
    <property type="match status" value="1"/>
</dbReference>
<comment type="subunit">
    <text evidence="9">Homodimer.</text>
</comment>
<feature type="binding site" evidence="9">
    <location>
        <begin position="218"/>
        <end position="222"/>
    </location>
    <ligand>
        <name>ATP</name>
        <dbReference type="ChEBI" id="CHEBI:30616"/>
    </ligand>
</feature>
<comment type="cofactor">
    <cofactor evidence="9">
        <name>Mg(2+)</name>
        <dbReference type="ChEBI" id="CHEBI:18420"/>
    </cofactor>
    <cofactor evidence="9">
        <name>Mn(2+)</name>
        <dbReference type="ChEBI" id="CHEBI:29035"/>
    </cofactor>
    <text evidence="9">Mg(2+). Can also accept Mn(2+).</text>
</comment>
<keyword evidence="3 9" id="KW-0808">Transferase</keyword>
<keyword evidence="4 9" id="KW-0479">Metal-binding</keyword>
<evidence type="ECO:0000256" key="2">
    <source>
        <dbReference type="ARBA" id="ARBA00022490"/>
    </source>
</evidence>
<dbReference type="HAMAP" id="MF_00020">
    <property type="entry name" value="Acetate_kinase"/>
    <property type="match status" value="1"/>
</dbReference>
<evidence type="ECO:0000256" key="10">
    <source>
        <dbReference type="RuleBase" id="RU003835"/>
    </source>
</evidence>
<organism evidence="11 12">
    <name type="scientific">Buchnera aphidicola</name>
    <name type="common">Nipponaphis monzeni</name>
    <dbReference type="NCBI Taxonomy" id="2495405"/>
    <lineage>
        <taxon>Bacteria</taxon>
        <taxon>Pseudomonadati</taxon>
        <taxon>Pseudomonadota</taxon>
        <taxon>Gammaproteobacteria</taxon>
        <taxon>Enterobacterales</taxon>
        <taxon>Erwiniaceae</taxon>
        <taxon>Buchnera</taxon>
    </lineage>
</organism>
<dbReference type="InterPro" id="IPR043129">
    <property type="entry name" value="ATPase_NBD"/>
</dbReference>
<accession>A0A455T9Z2</accession>
<reference evidence="11 12" key="1">
    <citation type="journal article" date="2019" name="Proc. Natl. Acad. Sci. U.S.A.">
        <title>Exaggeration and cooption of innate immunity for social defense.</title>
        <authorList>
            <person name="Kutsukake M."/>
            <person name="Moriyama M."/>
            <person name="Shigenobu S."/>
            <person name="Meng X.-Y."/>
            <person name="Nikoh N."/>
            <person name="Noda C."/>
            <person name="Kobayashi S."/>
            <person name="Fukatsu T."/>
        </authorList>
    </citation>
    <scope>NUCLEOTIDE SEQUENCE [LARGE SCALE GENOMIC DNA]</scope>
    <source>
        <strain evidence="11 12">Nmo</strain>
    </source>
</reference>
<feature type="site" description="Transition state stabilizer" evidence="9">
    <location>
        <position position="190"/>
    </location>
</feature>
<dbReference type="GO" id="GO:0006083">
    <property type="term" value="P:acetate metabolic process"/>
    <property type="evidence" value="ECO:0007669"/>
    <property type="project" value="TreeGrafter"/>
</dbReference>
<feature type="binding site" evidence="9">
    <location>
        <position position="17"/>
    </location>
    <ligand>
        <name>Mg(2+)</name>
        <dbReference type="ChEBI" id="CHEBI:18420"/>
    </ligand>
</feature>
<dbReference type="GO" id="GO:0008776">
    <property type="term" value="F:acetate kinase activity"/>
    <property type="evidence" value="ECO:0007669"/>
    <property type="project" value="UniProtKB-UniRule"/>
</dbReference>
<feature type="binding site" evidence="9">
    <location>
        <position position="99"/>
    </location>
    <ligand>
        <name>substrate</name>
    </ligand>
</feature>
<feature type="binding site" evidence="9">
    <location>
        <begin position="293"/>
        <end position="295"/>
    </location>
    <ligand>
        <name>ATP</name>
        <dbReference type="ChEBI" id="CHEBI:30616"/>
    </ligand>
</feature>
<dbReference type="GO" id="GO:0005829">
    <property type="term" value="C:cytosol"/>
    <property type="evidence" value="ECO:0007669"/>
    <property type="project" value="TreeGrafter"/>
</dbReference>
<evidence type="ECO:0000256" key="5">
    <source>
        <dbReference type="ARBA" id="ARBA00022741"/>
    </source>
</evidence>
<dbReference type="PIRSF" id="PIRSF000722">
    <property type="entry name" value="Acetate_prop_kin"/>
    <property type="match status" value="1"/>
</dbReference>
<evidence type="ECO:0000313" key="11">
    <source>
        <dbReference type="EMBL" id="BBI01156.1"/>
    </source>
</evidence>
<comment type="catalytic activity">
    <reaction evidence="9">
        <text>acetate + ATP = acetyl phosphate + ADP</text>
        <dbReference type="Rhea" id="RHEA:11352"/>
        <dbReference type="ChEBI" id="CHEBI:22191"/>
        <dbReference type="ChEBI" id="CHEBI:30089"/>
        <dbReference type="ChEBI" id="CHEBI:30616"/>
        <dbReference type="ChEBI" id="CHEBI:456216"/>
        <dbReference type="EC" id="2.7.2.1"/>
    </reaction>
</comment>
<keyword evidence="12" id="KW-1185">Reference proteome</keyword>
<keyword evidence="2 9" id="KW-0963">Cytoplasm</keyword>